<dbReference type="GO" id="GO:0015074">
    <property type="term" value="P:DNA integration"/>
    <property type="evidence" value="ECO:0007669"/>
    <property type="project" value="InterPro"/>
</dbReference>
<feature type="domain" description="C2H2-type" evidence="17">
    <location>
        <begin position="682"/>
        <end position="709"/>
    </location>
</feature>
<feature type="domain" description="C2H2-type" evidence="17">
    <location>
        <begin position="481"/>
        <end position="508"/>
    </location>
</feature>
<dbReference type="FunFam" id="3.30.160.60:FF:000358">
    <property type="entry name" value="zinc finger protein 24"/>
    <property type="match status" value="2"/>
</dbReference>
<dbReference type="EMBL" id="QRBI01000115">
    <property type="protein sequence ID" value="RMC09515.1"/>
    <property type="molecule type" value="Genomic_DNA"/>
</dbReference>
<keyword evidence="5 14" id="KW-0547">Nucleotide-binding</keyword>
<feature type="region of interest" description="Disordered" evidence="15">
    <location>
        <begin position="1160"/>
        <end position="1212"/>
    </location>
</feature>
<feature type="region of interest" description="Disordered" evidence="15">
    <location>
        <begin position="1568"/>
        <end position="1592"/>
    </location>
</feature>
<proteinExistence type="inferred from homology"/>
<dbReference type="PROSITE" id="PS50994">
    <property type="entry name" value="INTEGRASE"/>
    <property type="match status" value="1"/>
</dbReference>
<dbReference type="FunFam" id="3.30.160.60:FF:000295">
    <property type="entry name" value="zinc finger protein 19"/>
    <property type="match status" value="2"/>
</dbReference>
<feature type="domain" description="C2H2-type" evidence="17">
    <location>
        <begin position="878"/>
        <end position="905"/>
    </location>
</feature>
<dbReference type="GO" id="GO:0004672">
    <property type="term" value="F:protein kinase activity"/>
    <property type="evidence" value="ECO:0007669"/>
    <property type="project" value="InterPro"/>
</dbReference>
<dbReference type="FunFam" id="3.30.160.60:FF:000016">
    <property type="entry name" value="zinc finger protein 37 homolog"/>
    <property type="match status" value="2"/>
</dbReference>
<dbReference type="InterPro" id="IPR008919">
    <property type="entry name" value="Retrov_capsid_N"/>
</dbReference>
<dbReference type="SMART" id="SM00355">
    <property type="entry name" value="ZnF_C2H2"/>
    <property type="match status" value="15"/>
</dbReference>
<dbReference type="InterPro" id="IPR011009">
    <property type="entry name" value="Kinase-like_dom_sf"/>
</dbReference>
<evidence type="ECO:0000256" key="3">
    <source>
        <dbReference type="ARBA" id="ARBA00022723"/>
    </source>
</evidence>
<evidence type="ECO:0000256" key="8">
    <source>
        <dbReference type="ARBA" id="ARBA00022840"/>
    </source>
</evidence>
<keyword evidence="10" id="KW-0238">DNA-binding</keyword>
<dbReference type="InterPro" id="IPR036236">
    <property type="entry name" value="Znf_C2H2_sf"/>
</dbReference>
<dbReference type="PANTHER" id="PTHR24399:SF54">
    <property type="entry name" value="GASTRULA ZINC FINGER PROTEIN XLCGF26.1-LIKE-RELATED"/>
    <property type="match status" value="1"/>
</dbReference>
<feature type="binding site" evidence="14">
    <location>
        <position position="1547"/>
    </location>
    <ligand>
        <name>ATP</name>
        <dbReference type="ChEBI" id="CHEBI:30616"/>
    </ligand>
</feature>
<feature type="domain" description="C2H2-type" evidence="17">
    <location>
        <begin position="313"/>
        <end position="340"/>
    </location>
</feature>
<dbReference type="InterPro" id="IPR017441">
    <property type="entry name" value="Protein_kinase_ATP_BS"/>
</dbReference>
<evidence type="ECO:0000256" key="10">
    <source>
        <dbReference type="ARBA" id="ARBA00023125"/>
    </source>
</evidence>
<keyword evidence="6 13" id="KW-0863">Zinc-finger</keyword>
<feature type="domain" description="Protein kinase" evidence="16">
    <location>
        <begin position="1518"/>
        <end position="1828"/>
    </location>
</feature>
<dbReference type="PROSITE" id="PS00028">
    <property type="entry name" value="ZINC_FINGER_C2H2_1"/>
    <property type="match status" value="14"/>
</dbReference>
<feature type="compositionally biased region" description="Basic and acidic residues" evidence="15">
    <location>
        <begin position="252"/>
        <end position="267"/>
    </location>
</feature>
<keyword evidence="11" id="KW-0804">Transcription</keyword>
<dbReference type="FunFam" id="3.30.160.60:FF:000056">
    <property type="entry name" value="Zinc finger and SCAN domain-containing 20"/>
    <property type="match status" value="1"/>
</dbReference>
<feature type="domain" description="C2H2-type" evidence="17">
    <location>
        <begin position="397"/>
        <end position="424"/>
    </location>
</feature>
<feature type="domain" description="C2H2-type" evidence="17">
    <location>
        <begin position="453"/>
        <end position="480"/>
    </location>
</feature>
<evidence type="ECO:0000256" key="15">
    <source>
        <dbReference type="SAM" id="MobiDB-lite"/>
    </source>
</evidence>
<feature type="region of interest" description="Disordered" evidence="15">
    <location>
        <begin position="598"/>
        <end position="645"/>
    </location>
</feature>
<keyword evidence="8 14" id="KW-0067">ATP-binding</keyword>
<feature type="domain" description="C2H2-type" evidence="17">
    <location>
        <begin position="509"/>
        <end position="531"/>
    </location>
</feature>
<dbReference type="Proteomes" id="UP000269221">
    <property type="component" value="Unassembled WGS sequence"/>
</dbReference>
<keyword evidence="7" id="KW-0862">Zinc</keyword>
<evidence type="ECO:0000256" key="4">
    <source>
        <dbReference type="ARBA" id="ARBA00022737"/>
    </source>
</evidence>
<gene>
    <name evidence="19" type="ORF">DUI87_13839</name>
</gene>
<dbReference type="STRING" id="333673.A0A3M0K8S7"/>
<dbReference type="GO" id="GO:0005654">
    <property type="term" value="C:nucleoplasm"/>
    <property type="evidence" value="ECO:0007669"/>
    <property type="project" value="TreeGrafter"/>
</dbReference>
<feature type="region of interest" description="Disordered" evidence="15">
    <location>
        <begin position="240"/>
        <end position="311"/>
    </location>
</feature>
<evidence type="ECO:0000256" key="1">
    <source>
        <dbReference type="ARBA" id="ARBA00004123"/>
    </source>
</evidence>
<dbReference type="FunFam" id="3.30.160.60:FF:000200">
    <property type="entry name" value="zinc finger protein 510 isoform X2"/>
    <property type="match status" value="1"/>
</dbReference>
<evidence type="ECO:0000256" key="7">
    <source>
        <dbReference type="ARBA" id="ARBA00022833"/>
    </source>
</evidence>
<evidence type="ECO:0000259" key="18">
    <source>
        <dbReference type="PROSITE" id="PS50994"/>
    </source>
</evidence>
<feature type="domain" description="C2H2-type" evidence="17">
    <location>
        <begin position="794"/>
        <end position="821"/>
    </location>
</feature>
<feature type="domain" description="C2H2-type" evidence="17">
    <location>
        <begin position="369"/>
        <end position="396"/>
    </location>
</feature>
<dbReference type="GO" id="GO:0002682">
    <property type="term" value="P:regulation of immune system process"/>
    <property type="evidence" value="ECO:0007669"/>
    <property type="project" value="TreeGrafter"/>
</dbReference>
<evidence type="ECO:0000256" key="6">
    <source>
        <dbReference type="ARBA" id="ARBA00022771"/>
    </source>
</evidence>
<dbReference type="FunFam" id="3.30.160.60:FF:000478">
    <property type="entry name" value="Zinc finger protein 133"/>
    <property type="match status" value="2"/>
</dbReference>
<feature type="region of interest" description="Disordered" evidence="15">
    <location>
        <begin position="1492"/>
        <end position="1511"/>
    </location>
</feature>
<feature type="region of interest" description="Disordered" evidence="15">
    <location>
        <begin position="1228"/>
        <end position="1277"/>
    </location>
</feature>
<feature type="domain" description="C2H2-type" evidence="17">
    <location>
        <begin position="822"/>
        <end position="849"/>
    </location>
</feature>
<dbReference type="FunFam" id="3.30.160.60:FF:002343">
    <property type="entry name" value="Zinc finger protein 33A"/>
    <property type="match status" value="2"/>
</dbReference>
<dbReference type="InterPro" id="IPR000719">
    <property type="entry name" value="Prot_kinase_dom"/>
</dbReference>
<evidence type="ECO:0000259" key="17">
    <source>
        <dbReference type="PROSITE" id="PS50157"/>
    </source>
</evidence>
<comment type="caution">
    <text evidence="19">The sequence shown here is derived from an EMBL/GenBank/DDBJ whole genome shotgun (WGS) entry which is preliminary data.</text>
</comment>
<evidence type="ECO:0000313" key="20">
    <source>
        <dbReference type="Proteomes" id="UP000269221"/>
    </source>
</evidence>
<accession>A0A3M0K8S7</accession>
<feature type="compositionally biased region" description="Polar residues" evidence="15">
    <location>
        <begin position="268"/>
        <end position="283"/>
    </location>
</feature>
<dbReference type="InterPro" id="IPR013087">
    <property type="entry name" value="Znf_C2H2_type"/>
</dbReference>
<dbReference type="Pfam" id="PF00096">
    <property type="entry name" value="zf-C2H2"/>
    <property type="match status" value="12"/>
</dbReference>
<dbReference type="Pfam" id="PF02093">
    <property type="entry name" value="Gag_p30"/>
    <property type="match status" value="1"/>
</dbReference>
<dbReference type="PROSITE" id="PS00108">
    <property type="entry name" value="PROTEIN_KINASE_ST"/>
    <property type="match status" value="1"/>
</dbReference>
<feature type="domain" description="C2H2-type" evidence="17">
    <location>
        <begin position="710"/>
        <end position="737"/>
    </location>
</feature>
<evidence type="ECO:0000256" key="11">
    <source>
        <dbReference type="ARBA" id="ARBA00023163"/>
    </source>
</evidence>
<evidence type="ECO:0000256" key="2">
    <source>
        <dbReference type="ARBA" id="ARBA00006991"/>
    </source>
</evidence>
<feature type="compositionally biased region" description="Low complexity" evidence="15">
    <location>
        <begin position="1434"/>
        <end position="1453"/>
    </location>
</feature>
<keyword evidence="3" id="KW-0479">Metal-binding</keyword>
<keyword evidence="20" id="KW-1185">Reference proteome</keyword>
<feature type="domain" description="C2H2-type" evidence="17">
    <location>
        <begin position="654"/>
        <end position="681"/>
    </location>
</feature>
<dbReference type="SUPFAM" id="SSF56112">
    <property type="entry name" value="Protein kinase-like (PK-like)"/>
    <property type="match status" value="1"/>
</dbReference>
<keyword evidence="12" id="KW-0539">Nucleus</keyword>
<dbReference type="InterPro" id="IPR003036">
    <property type="entry name" value="Gag_P30"/>
</dbReference>
<evidence type="ECO:0000256" key="9">
    <source>
        <dbReference type="ARBA" id="ARBA00023015"/>
    </source>
</evidence>
<dbReference type="GO" id="GO:0001227">
    <property type="term" value="F:DNA-binding transcription repressor activity, RNA polymerase II-specific"/>
    <property type="evidence" value="ECO:0007669"/>
    <property type="project" value="TreeGrafter"/>
</dbReference>
<dbReference type="Pfam" id="PF00069">
    <property type="entry name" value="Pkinase"/>
    <property type="match status" value="1"/>
</dbReference>
<dbReference type="PROSITE" id="PS50011">
    <property type="entry name" value="PROTEIN_KINASE_DOM"/>
    <property type="match status" value="1"/>
</dbReference>
<dbReference type="GO" id="GO:0001817">
    <property type="term" value="P:regulation of cytokine production"/>
    <property type="evidence" value="ECO:0007669"/>
    <property type="project" value="TreeGrafter"/>
</dbReference>
<comment type="subcellular location">
    <subcellularLocation>
        <location evidence="1">Nucleus</location>
    </subcellularLocation>
</comment>
<dbReference type="InterPro" id="IPR008271">
    <property type="entry name" value="Ser/Thr_kinase_AS"/>
</dbReference>
<dbReference type="Gene3D" id="3.30.420.10">
    <property type="entry name" value="Ribonuclease H-like superfamily/Ribonuclease H"/>
    <property type="match status" value="1"/>
</dbReference>
<protein>
    <submittedName>
        <fullName evidence="19">Uncharacterized protein</fullName>
    </submittedName>
</protein>
<sequence length="1837" mass="208071">MANPEQRPIGDVSVPLNTGDVREFKKEMGRLLEDPIGVAERLDQFLGPNIYTWVELQSILGILFTMEEREMIRHSGMRVWDRECQGPDQGDQKWPMQDPGWNNQNERHRQNMSELRWMIIRGIWEAVPKGQNIGKALSEHQGKDEPWADWLERLRKALQLYSGVDPDTAAGQVLLETQFVAKSWGQIRKKLEKVENWQDRGLQELLREAQKVYVRRDEERQKTKPQILMAAVKETQTTMYTEKCSGKNKQQKKADKELRMETREKKSPLQNLVEQVLSSSTVQESKREEKPQRSCRRKGSKPIPGCTEEERPTLCQEGGQSFSQGSELVVPGQLHDGEKPHKCLECGKSFSWNCLLIRHQRIHTGERPYECGECGMSFSQSSSLICHQRIHTSERPYKCEQCGKSFSHCSHLICHQNIHAEERPYKCGECGKGFNQRSKLIIHQMIPTGERPYKCPECGKRFQTSSHLLMHQRIHREERPFRCPDCRKGFKHNSHLIRHQRIHTGERPYECPQCGKSFSHSSALTQHQQRHQSTLVSTVSQRKTRLIHTTTGPSEENYTLLQERCFYKATPVTPGGLKPQFDWTASNTLTTRVSDKELRMETQEDKSRGQNLVEEAVLSSSTVQDSKGKEKPQTSCTRRASKPIPGCLENGRPGLCQEDGQSFSQSSHLIQHQMIQTGERPYKCGECGKGFKHNSTLVTHRRIHTGERPYECGECGKSFSQRSHLIRHQRIHTGERPYKCGECGKGFKHNSTLVAHWRIHTGERPYECGECGMSFSHCSILIRHQRIHTRERPYQCEQCGKSFIQHSHLICHQNIHAEERPYRCGECGKGFNQRSKLIIHQKIHTGERPYECRECGKSFSQRSHLICHQRIHTGERRYKCGECGKGFIQRSKLIIHLKIHTRERPDKCPEVSEKLQSPCAQADSHKEEALPLPQLQEGLQAQLHPHHSPAYPHWGNALQVCGMQEGVGEDEARKPYKYDCLYSENEKPVEQVHYRNPWFRRDRPDLLLRIRRRSAANTQRRAAGLEGRRRPPCGSQQLPGPRPLPDEQHGRARFQLLPRERPPLARRPPCGFHLLHRERPGPAWREGPSRFQELYGERPLPAERELLRVPPCHFQGFHGEQLLPPRWEGPRSRMQELYGEQPPPLDRELLWMQPCSFQQLHREQQPPASNPPAAAGTSAPHAPAGSAGCAASTASSSAQNAPAQEESPALDLGQEIEKMIREIRNSLPVKAPSAQGNINVAPESPGEDPMNRAEAEEVSSGTESCRNSSPEPEEPGLHRVQVVSSCDLSNGESMDATAGVNPRGLKALELWQTDVTQVTEFGRLKYVHVTVDTFSSVMWASAHTGEKARDVIAHWRQAFAVLGIPSAVKTDNGPAYASQQRLSETCLPTEGAEPVDRSPSSLGLTDFNSMGTTLTLNMARESPEVQMGAQPDAGEPSQEQLAQQQASGSQQLSFHSSQDAVLAVPAVPAGNSLSPVVEMILETPRRILHLQEAAPQQPWTTSKASRGAGQKKELQDLYQRGRQLGSGGFGTVFSGIRLSDGSPVAIKHVARESVLQWVELVSERASGTERAVAPEHPLGGRNPHGQRVCPKGPWGIPGRGSAATEQQQACWRCCPSSQPDGTHVPMEIVLMEKVRSGCYNIIQLLDWFEQPDGFALVMERPEQSQDLLEFLLERDVLCEEMARWIFCQVLEAVRHCTACGVLHRDIKLENLLVDPESGDVKLIDFGCGTFLQEQAYTQFAGTRVYSPPEWICLGYYHGHAATVWSLGVLLYVMVCGSLPFQEDRDIVWQQLFFTRQLSPECHHLICWCLSKHPAQRPQLEQILLHPWVWGKRFGCLA</sequence>
<organism evidence="19 20">
    <name type="scientific">Hirundo rustica rustica</name>
    <dbReference type="NCBI Taxonomy" id="333673"/>
    <lineage>
        <taxon>Eukaryota</taxon>
        <taxon>Metazoa</taxon>
        <taxon>Chordata</taxon>
        <taxon>Craniata</taxon>
        <taxon>Vertebrata</taxon>
        <taxon>Euteleostomi</taxon>
        <taxon>Archelosauria</taxon>
        <taxon>Archosauria</taxon>
        <taxon>Dinosauria</taxon>
        <taxon>Saurischia</taxon>
        <taxon>Theropoda</taxon>
        <taxon>Coelurosauria</taxon>
        <taxon>Aves</taxon>
        <taxon>Neognathae</taxon>
        <taxon>Neoaves</taxon>
        <taxon>Telluraves</taxon>
        <taxon>Australaves</taxon>
        <taxon>Passeriformes</taxon>
        <taxon>Sylvioidea</taxon>
        <taxon>Hirundinidae</taxon>
        <taxon>Hirundo</taxon>
    </lineage>
</organism>
<dbReference type="OrthoDB" id="9411774at2759"/>
<feature type="region of interest" description="Disordered" evidence="15">
    <location>
        <begin position="1013"/>
        <end position="1048"/>
    </location>
</feature>
<dbReference type="Gene3D" id="3.30.160.60">
    <property type="entry name" value="Classic Zinc Finger"/>
    <property type="match status" value="16"/>
</dbReference>
<dbReference type="Gene3D" id="1.10.375.10">
    <property type="entry name" value="Human Immunodeficiency Virus Type 1 Capsid Protein"/>
    <property type="match status" value="1"/>
</dbReference>
<dbReference type="SUPFAM" id="SSF53098">
    <property type="entry name" value="Ribonuclease H-like"/>
    <property type="match status" value="1"/>
</dbReference>
<feature type="compositionally biased region" description="Low complexity" evidence="15">
    <location>
        <begin position="1171"/>
        <end position="1203"/>
    </location>
</feature>
<dbReference type="Gene3D" id="3.30.200.20">
    <property type="entry name" value="Phosphorylase Kinase, domain 1"/>
    <property type="match status" value="2"/>
</dbReference>
<evidence type="ECO:0000313" key="19">
    <source>
        <dbReference type="EMBL" id="RMC09515.1"/>
    </source>
</evidence>
<dbReference type="InterPro" id="IPR036397">
    <property type="entry name" value="RNaseH_sf"/>
</dbReference>
<dbReference type="SUPFAM" id="SSF57667">
    <property type="entry name" value="beta-beta-alpha zinc fingers"/>
    <property type="match status" value="9"/>
</dbReference>
<feature type="domain" description="C2H2-type" evidence="17">
    <location>
        <begin position="425"/>
        <end position="452"/>
    </location>
</feature>
<feature type="domain" description="C2H2-type" evidence="17">
    <location>
        <begin position="738"/>
        <end position="765"/>
    </location>
</feature>
<feature type="region of interest" description="Disordered" evidence="15">
    <location>
        <begin position="1425"/>
        <end position="1454"/>
    </location>
</feature>
<feature type="domain" description="C2H2-type" evidence="17">
    <location>
        <begin position="850"/>
        <end position="877"/>
    </location>
</feature>
<feature type="domain" description="C2H2-type" evidence="17">
    <location>
        <begin position="766"/>
        <end position="793"/>
    </location>
</feature>
<dbReference type="InterPro" id="IPR001584">
    <property type="entry name" value="Integrase_cat-core"/>
</dbReference>
<dbReference type="FunFam" id="3.30.160.60:FF:001343">
    <property type="entry name" value="Zinc finger protein 568"/>
    <property type="match status" value="1"/>
</dbReference>
<dbReference type="GO" id="GO:0000978">
    <property type="term" value="F:RNA polymerase II cis-regulatory region sequence-specific DNA binding"/>
    <property type="evidence" value="ECO:0007669"/>
    <property type="project" value="TreeGrafter"/>
</dbReference>
<evidence type="ECO:0000256" key="14">
    <source>
        <dbReference type="PROSITE-ProRule" id="PRU10141"/>
    </source>
</evidence>
<keyword evidence="4" id="KW-0677">Repeat</keyword>
<dbReference type="FunFam" id="3.30.160.60:FF:001270">
    <property type="entry name" value="zinc finger protein 583 isoform X1"/>
    <property type="match status" value="1"/>
</dbReference>
<dbReference type="FunFam" id="3.30.160.60:FF:000355">
    <property type="entry name" value="zinc finger and SCAN domain-containing protein 20 isoform X1"/>
    <property type="match status" value="1"/>
</dbReference>
<evidence type="ECO:0000256" key="13">
    <source>
        <dbReference type="PROSITE-ProRule" id="PRU00042"/>
    </source>
</evidence>
<dbReference type="SMART" id="SM00220">
    <property type="entry name" value="S_TKc"/>
    <property type="match status" value="1"/>
</dbReference>
<evidence type="ECO:0000256" key="12">
    <source>
        <dbReference type="ARBA" id="ARBA00023242"/>
    </source>
</evidence>
<feature type="domain" description="C2H2-type" evidence="17">
    <location>
        <begin position="341"/>
        <end position="368"/>
    </location>
</feature>
<dbReference type="SUPFAM" id="SSF47943">
    <property type="entry name" value="Retrovirus capsid protein, N-terminal core domain"/>
    <property type="match status" value="1"/>
</dbReference>
<dbReference type="Pfam" id="PF00665">
    <property type="entry name" value="rve"/>
    <property type="match status" value="1"/>
</dbReference>
<name>A0A3M0K8S7_HIRRU</name>
<keyword evidence="9" id="KW-0805">Transcription regulation</keyword>
<feature type="domain" description="Integrase catalytic" evidence="18">
    <location>
        <begin position="1298"/>
        <end position="1386"/>
    </location>
</feature>
<reference evidence="19 20" key="1">
    <citation type="submission" date="2018-07" db="EMBL/GenBank/DDBJ databases">
        <title>A high quality draft genome assembly of the barn swallow (H. rustica rustica).</title>
        <authorList>
            <person name="Formenti G."/>
            <person name="Chiara M."/>
            <person name="Poveda L."/>
            <person name="Francoijs K.-J."/>
            <person name="Bonisoli-Alquati A."/>
            <person name="Canova L."/>
            <person name="Gianfranceschi L."/>
            <person name="Horner D.S."/>
            <person name="Saino N."/>
        </authorList>
    </citation>
    <scope>NUCLEOTIDE SEQUENCE [LARGE SCALE GENOMIC DNA]</scope>
    <source>
        <strain evidence="19">Chelidonia</strain>
        <tissue evidence="19">Blood</tissue>
    </source>
</reference>
<feature type="compositionally biased region" description="Polar residues" evidence="15">
    <location>
        <begin position="1259"/>
        <end position="1270"/>
    </location>
</feature>
<dbReference type="PROSITE" id="PS00107">
    <property type="entry name" value="PROTEIN_KINASE_ATP"/>
    <property type="match status" value="1"/>
</dbReference>
<evidence type="ECO:0000259" key="16">
    <source>
        <dbReference type="PROSITE" id="PS50011"/>
    </source>
</evidence>
<dbReference type="PROSITE" id="PS50157">
    <property type="entry name" value="ZINC_FINGER_C2H2_2"/>
    <property type="match status" value="17"/>
</dbReference>
<dbReference type="GO" id="GO:0008270">
    <property type="term" value="F:zinc ion binding"/>
    <property type="evidence" value="ECO:0007669"/>
    <property type="project" value="UniProtKB-KW"/>
</dbReference>
<comment type="similarity">
    <text evidence="2">Belongs to the krueppel C2H2-type zinc-finger protein family.</text>
</comment>
<dbReference type="Gene3D" id="1.10.510.10">
    <property type="entry name" value="Transferase(Phosphotransferase) domain 1"/>
    <property type="match status" value="1"/>
</dbReference>
<dbReference type="InterPro" id="IPR012337">
    <property type="entry name" value="RNaseH-like_sf"/>
</dbReference>
<dbReference type="GO" id="GO:0005524">
    <property type="term" value="F:ATP binding"/>
    <property type="evidence" value="ECO:0007669"/>
    <property type="project" value="UniProtKB-UniRule"/>
</dbReference>
<dbReference type="PANTHER" id="PTHR24399">
    <property type="entry name" value="ZINC FINGER AND BTB DOMAIN-CONTAINING"/>
    <property type="match status" value="1"/>
</dbReference>
<dbReference type="GO" id="GO:0019068">
    <property type="term" value="P:virion assembly"/>
    <property type="evidence" value="ECO:0007669"/>
    <property type="project" value="InterPro"/>
</dbReference>
<feature type="compositionally biased region" description="Basic and acidic residues" evidence="15">
    <location>
        <begin position="598"/>
        <end position="608"/>
    </location>
</feature>
<evidence type="ECO:0000256" key="5">
    <source>
        <dbReference type="ARBA" id="ARBA00022741"/>
    </source>
</evidence>